<dbReference type="InterPro" id="IPR011333">
    <property type="entry name" value="SKP1/BTB/POZ_sf"/>
</dbReference>
<organism evidence="2 3">
    <name type="scientific">Heterodera trifolii</name>
    <dbReference type="NCBI Taxonomy" id="157864"/>
    <lineage>
        <taxon>Eukaryota</taxon>
        <taxon>Metazoa</taxon>
        <taxon>Ecdysozoa</taxon>
        <taxon>Nematoda</taxon>
        <taxon>Chromadorea</taxon>
        <taxon>Rhabditida</taxon>
        <taxon>Tylenchina</taxon>
        <taxon>Tylenchomorpha</taxon>
        <taxon>Tylenchoidea</taxon>
        <taxon>Heteroderidae</taxon>
        <taxon>Heteroderinae</taxon>
        <taxon>Heterodera</taxon>
    </lineage>
</organism>
<dbReference type="Proteomes" id="UP001620626">
    <property type="component" value="Unassembled WGS sequence"/>
</dbReference>
<comment type="caution">
    <text evidence="2">The sequence shown here is derived from an EMBL/GenBank/DDBJ whole genome shotgun (WGS) entry which is preliminary data.</text>
</comment>
<dbReference type="InterPro" id="IPR008974">
    <property type="entry name" value="TRAF-like"/>
</dbReference>
<dbReference type="SUPFAM" id="SSF49599">
    <property type="entry name" value="TRAF domain-like"/>
    <property type="match status" value="1"/>
</dbReference>
<accession>A0ABD2I6H8</accession>
<protein>
    <recommendedName>
        <fullName evidence="1">BTB domain-containing protein</fullName>
    </recommendedName>
</protein>
<dbReference type="Pfam" id="PF00917">
    <property type="entry name" value="MATH"/>
    <property type="match status" value="1"/>
</dbReference>
<dbReference type="AlphaFoldDB" id="A0ABD2I6H8"/>
<dbReference type="Pfam" id="PF00651">
    <property type="entry name" value="BTB"/>
    <property type="match status" value="1"/>
</dbReference>
<evidence type="ECO:0000259" key="1">
    <source>
        <dbReference type="PROSITE" id="PS50097"/>
    </source>
</evidence>
<name>A0ABD2I6H8_9BILA</name>
<sequence length="327" mass="36878">MNAHASLEADQNKDNNFKCRGQFSFRLTNFKAFAEGRGPKEVTNETAEHINGLAWKIQVKHSEQNIGLFLHCEGNLADLAWTCQAVYQASVVSCSKGDDGFLQKGNGIFSAHSSSLGWEKFAKFDELMDVTNGFYDAKDDAMAFKMEVAAEEPKLMPGLRNEHALVVNGKVLFVNKYLLAAHSKFFEELFFDANAKETPEMEIKEVENAVEHFERVLSIMYPQNIELDDECVENVLLLAHRFLLGSVGNLCVKFLLEKSKMSAISKFRLAHQCGIVGMKKKILQGMSKEDFVVTAANYMDNLWNSKKLEADAVAELTERHNELFKKE</sequence>
<dbReference type="Gene3D" id="3.30.710.10">
    <property type="entry name" value="Potassium Channel Kv1.1, Chain A"/>
    <property type="match status" value="1"/>
</dbReference>
<proteinExistence type="predicted"/>
<dbReference type="PANTHER" id="PTHR22744:SF14">
    <property type="entry name" value="BTB DOMAIN-CONTAINING PROTEIN-RELATED"/>
    <property type="match status" value="1"/>
</dbReference>
<dbReference type="EMBL" id="JBICBT010001324">
    <property type="protein sequence ID" value="KAL3073120.1"/>
    <property type="molecule type" value="Genomic_DNA"/>
</dbReference>
<evidence type="ECO:0000313" key="3">
    <source>
        <dbReference type="Proteomes" id="UP001620626"/>
    </source>
</evidence>
<dbReference type="Gene3D" id="2.60.210.10">
    <property type="entry name" value="Apoptosis, Tumor Necrosis Factor Receptor Associated Protein 2, Chain A"/>
    <property type="match status" value="1"/>
</dbReference>
<evidence type="ECO:0000313" key="2">
    <source>
        <dbReference type="EMBL" id="KAL3073120.1"/>
    </source>
</evidence>
<dbReference type="PANTHER" id="PTHR22744">
    <property type="entry name" value="HELIX LOOP HELIX PROTEIN 21-RELATED"/>
    <property type="match status" value="1"/>
</dbReference>
<dbReference type="CDD" id="cd18186">
    <property type="entry name" value="BTB_POZ_ZBTB_KLHL-like"/>
    <property type="match status" value="1"/>
</dbReference>
<dbReference type="SUPFAM" id="SSF54695">
    <property type="entry name" value="POZ domain"/>
    <property type="match status" value="1"/>
</dbReference>
<gene>
    <name evidence="2" type="ORF">niasHT_035396</name>
</gene>
<dbReference type="InterPro" id="IPR002083">
    <property type="entry name" value="MATH/TRAF_dom"/>
</dbReference>
<reference evidence="2 3" key="1">
    <citation type="submission" date="2024-10" db="EMBL/GenBank/DDBJ databases">
        <authorList>
            <person name="Kim D."/>
        </authorList>
    </citation>
    <scope>NUCLEOTIDE SEQUENCE [LARGE SCALE GENOMIC DNA]</scope>
    <source>
        <strain evidence="2">BH-2024</strain>
    </source>
</reference>
<dbReference type="SMART" id="SM00061">
    <property type="entry name" value="MATH"/>
    <property type="match status" value="1"/>
</dbReference>
<dbReference type="InterPro" id="IPR000210">
    <property type="entry name" value="BTB/POZ_dom"/>
</dbReference>
<feature type="domain" description="BTB" evidence="1">
    <location>
        <begin position="161"/>
        <end position="229"/>
    </location>
</feature>
<dbReference type="SMART" id="SM00225">
    <property type="entry name" value="BTB"/>
    <property type="match status" value="1"/>
</dbReference>
<keyword evidence="3" id="KW-1185">Reference proteome</keyword>
<dbReference type="PROSITE" id="PS50097">
    <property type="entry name" value="BTB"/>
    <property type="match status" value="1"/>
</dbReference>